<organism evidence="1 2">
    <name type="scientific">Arthrobacter humicola</name>
    <dbReference type="NCBI Taxonomy" id="409291"/>
    <lineage>
        <taxon>Bacteria</taxon>
        <taxon>Bacillati</taxon>
        <taxon>Actinomycetota</taxon>
        <taxon>Actinomycetes</taxon>
        <taxon>Micrococcales</taxon>
        <taxon>Micrococcaceae</taxon>
        <taxon>Arthrobacter</taxon>
    </lineage>
</organism>
<sequence length="115" mass="12414">MRGGNLPVRGALSKDAVGLVVRDVMGVIPDERQPVMRFGQFGYLPADAAVVKSPRARCGRPCYSLILGYAGFQELGNGQLSLSRSMLCRFPACPLAESFLANKMGSLANRQKENP</sequence>
<dbReference type="Proteomes" id="UP001500102">
    <property type="component" value="Unassembled WGS sequence"/>
</dbReference>
<gene>
    <name evidence="1" type="ORF">GCM10009825_30530</name>
</gene>
<name>A0ABN2ZGL0_9MICC</name>
<proteinExistence type="predicted"/>
<dbReference type="EMBL" id="BAAAQB010000038">
    <property type="protein sequence ID" value="GAA2141711.1"/>
    <property type="molecule type" value="Genomic_DNA"/>
</dbReference>
<keyword evidence="2" id="KW-1185">Reference proteome</keyword>
<protein>
    <submittedName>
        <fullName evidence="1">Uncharacterized protein</fullName>
    </submittedName>
</protein>
<evidence type="ECO:0000313" key="2">
    <source>
        <dbReference type="Proteomes" id="UP001500102"/>
    </source>
</evidence>
<reference evidence="1 2" key="1">
    <citation type="journal article" date="2019" name="Int. J. Syst. Evol. Microbiol.">
        <title>The Global Catalogue of Microorganisms (GCM) 10K type strain sequencing project: providing services to taxonomists for standard genome sequencing and annotation.</title>
        <authorList>
            <consortium name="The Broad Institute Genomics Platform"/>
            <consortium name="The Broad Institute Genome Sequencing Center for Infectious Disease"/>
            <person name="Wu L."/>
            <person name="Ma J."/>
        </authorList>
    </citation>
    <scope>NUCLEOTIDE SEQUENCE [LARGE SCALE GENOMIC DNA]</scope>
    <source>
        <strain evidence="1 2">JCM 15921</strain>
    </source>
</reference>
<comment type="caution">
    <text evidence="1">The sequence shown here is derived from an EMBL/GenBank/DDBJ whole genome shotgun (WGS) entry which is preliminary data.</text>
</comment>
<evidence type="ECO:0000313" key="1">
    <source>
        <dbReference type="EMBL" id="GAA2141711.1"/>
    </source>
</evidence>
<accession>A0ABN2ZGL0</accession>